<gene>
    <name evidence="1" type="ORF">GJ698_02330</name>
</gene>
<evidence type="ECO:0008006" key="3">
    <source>
        <dbReference type="Google" id="ProtNLM"/>
    </source>
</evidence>
<accession>A0A844CQC6</accession>
<dbReference type="Proteomes" id="UP000439986">
    <property type="component" value="Unassembled WGS sequence"/>
</dbReference>
<name>A0A844CQC6_9BURK</name>
<evidence type="ECO:0000313" key="2">
    <source>
        <dbReference type="Proteomes" id="UP000439986"/>
    </source>
</evidence>
<dbReference type="InterPro" id="IPR046681">
    <property type="entry name" value="DUF6551"/>
</dbReference>
<reference evidence="1 2" key="1">
    <citation type="submission" date="2019-11" db="EMBL/GenBank/DDBJ databases">
        <title>Novel species isolated from a subtropical stream in China.</title>
        <authorList>
            <person name="Lu H."/>
        </authorList>
    </citation>
    <scope>NUCLEOTIDE SEQUENCE [LARGE SCALE GENOMIC DNA]</scope>
    <source>
        <strain evidence="1 2">FT26W</strain>
    </source>
</reference>
<sequence>MQQHLAVKNAPDIEMRLVAIADLYVDSGSGGYQRALDVIRANSYAKNFEPGAMKAINVSVRPDGRMMITDGQHTVHMAGQLGYTHIQAMVVHGSRESEAKCFLIGNGKGKKNATSKQRHDAALVARDPVALAAQSIMNTYGIAVSTGGLRKGFTNAIGAITSYSNANPAALKRAMDCIASAWKEDDCAWSGVVLRGMFDLAVGAHDMELIAAKLRKRKATARQVMDIASALQTAAGARGGGAAHAKAAILKACGIKVP</sequence>
<proteinExistence type="predicted"/>
<dbReference type="EMBL" id="WKJL01000001">
    <property type="protein sequence ID" value="MRW82927.1"/>
    <property type="molecule type" value="Genomic_DNA"/>
</dbReference>
<comment type="caution">
    <text evidence="1">The sequence shown here is derived from an EMBL/GenBank/DDBJ whole genome shotgun (WGS) entry which is preliminary data.</text>
</comment>
<protein>
    <recommendedName>
        <fullName evidence="3">ParB/Sulfiredoxin domain-containing protein</fullName>
    </recommendedName>
</protein>
<keyword evidence="2" id="KW-1185">Reference proteome</keyword>
<organism evidence="1 2">
    <name type="scientific">Duganella aquatilis</name>
    <dbReference type="NCBI Taxonomy" id="2666082"/>
    <lineage>
        <taxon>Bacteria</taxon>
        <taxon>Pseudomonadati</taxon>
        <taxon>Pseudomonadota</taxon>
        <taxon>Betaproteobacteria</taxon>
        <taxon>Burkholderiales</taxon>
        <taxon>Oxalobacteraceae</taxon>
        <taxon>Telluria group</taxon>
        <taxon>Duganella</taxon>
    </lineage>
</organism>
<evidence type="ECO:0000313" key="1">
    <source>
        <dbReference type="EMBL" id="MRW82927.1"/>
    </source>
</evidence>
<dbReference type="RefSeq" id="WP_154355962.1">
    <property type="nucleotide sequence ID" value="NZ_WKJL01000001.1"/>
</dbReference>
<dbReference type="AlphaFoldDB" id="A0A844CQC6"/>
<dbReference type="Pfam" id="PF20188">
    <property type="entry name" value="DUF6551"/>
    <property type="match status" value="1"/>
</dbReference>